<dbReference type="CTD" id="78776804"/>
<organism evidence="1 2">
    <name type="scientific">Caenorhabditis remanei</name>
    <name type="common">Caenorhabditis vulgaris</name>
    <dbReference type="NCBI Taxonomy" id="31234"/>
    <lineage>
        <taxon>Eukaryota</taxon>
        <taxon>Metazoa</taxon>
        <taxon>Ecdysozoa</taxon>
        <taxon>Nematoda</taxon>
        <taxon>Chromadorea</taxon>
        <taxon>Rhabditida</taxon>
        <taxon>Rhabditina</taxon>
        <taxon>Rhabditomorpha</taxon>
        <taxon>Rhabditoidea</taxon>
        <taxon>Rhabditidae</taxon>
        <taxon>Peloderinae</taxon>
        <taxon>Caenorhabditis</taxon>
    </lineage>
</organism>
<dbReference type="Gene3D" id="3.90.550.10">
    <property type="entry name" value="Spore Coat Polysaccharide Biosynthesis Protein SpsA, Chain A"/>
    <property type="match status" value="1"/>
</dbReference>
<protein>
    <recommendedName>
        <fullName evidence="3">Nucleotide-diphospho-sugar transferase domain-containing protein</fullName>
    </recommendedName>
</protein>
<dbReference type="GeneID" id="78776804"/>
<dbReference type="InterPro" id="IPR004988">
    <property type="entry name" value="DUF273"/>
</dbReference>
<dbReference type="PANTHER" id="PTHR31562">
    <property type="entry name" value="PROTEIN CBG18972"/>
    <property type="match status" value="1"/>
</dbReference>
<evidence type="ECO:0000313" key="2">
    <source>
        <dbReference type="Proteomes" id="UP000483820"/>
    </source>
</evidence>
<dbReference type="KEGG" id="crq:GCK72_019519"/>
<comment type="caution">
    <text evidence="1">The sequence shown here is derived from an EMBL/GenBank/DDBJ whole genome shotgun (WGS) entry which is preliminary data.</text>
</comment>
<dbReference type="InterPro" id="IPR029044">
    <property type="entry name" value="Nucleotide-diphossugar_trans"/>
</dbReference>
<gene>
    <name evidence="1" type="ORF">GCK72_019519</name>
</gene>
<dbReference type="EMBL" id="WUAV01000005">
    <property type="protein sequence ID" value="KAF1752964.1"/>
    <property type="molecule type" value="Genomic_DNA"/>
</dbReference>
<dbReference type="RefSeq" id="XP_053581980.1">
    <property type="nucleotide sequence ID" value="XM_053733067.1"/>
</dbReference>
<evidence type="ECO:0008006" key="3">
    <source>
        <dbReference type="Google" id="ProtNLM"/>
    </source>
</evidence>
<evidence type="ECO:0000313" key="1">
    <source>
        <dbReference type="EMBL" id="KAF1752964.1"/>
    </source>
</evidence>
<dbReference type="Proteomes" id="UP000483820">
    <property type="component" value="Chromosome V"/>
</dbReference>
<dbReference type="Pfam" id="PF03314">
    <property type="entry name" value="DUF273"/>
    <property type="match status" value="1"/>
</dbReference>
<sequence>MAFRTTMVVKHAFQILFRRHCLVAKVLQNYEAVMFIDADIGVVNPNRRIEKFMEDDVDITFYDRIQNWEIATGSYIAKNTKYVIDFLNDFANYETELPNDSLHGSDNGAIHMFLAEKLLPVGALSKSQCRQIYENSKTFDDLFSFEACIRKLMRSESKFGKVRILEKGNGWVRDGWLTNNLWNPRVDFMLHGWKSSQLREIPVWELRPVATSRNQWFNPFIGEFDLKKCSPGNKTWNYDSRLIGTVYGIQKSLKKIENEVEVMKKKSLLRVDDIL</sequence>
<reference evidence="1 2" key="1">
    <citation type="submission" date="2019-12" db="EMBL/GenBank/DDBJ databases">
        <title>Chromosome-level assembly of the Caenorhabditis remanei genome.</title>
        <authorList>
            <person name="Teterina A.A."/>
            <person name="Willis J.H."/>
            <person name="Phillips P.C."/>
        </authorList>
    </citation>
    <scope>NUCLEOTIDE SEQUENCE [LARGE SCALE GENOMIC DNA]</scope>
    <source>
        <strain evidence="1 2">PX506</strain>
        <tissue evidence="1">Whole organism</tissue>
    </source>
</reference>
<name>A0A6A5GE00_CAERE</name>
<dbReference type="PANTHER" id="PTHR31562:SF5">
    <property type="entry name" value="GLYCO_TRANS_2-LIKE DOMAIN-CONTAINING PROTEIN"/>
    <property type="match status" value="1"/>
</dbReference>
<accession>A0A6A5GE00</accession>
<proteinExistence type="predicted"/>
<dbReference type="AlphaFoldDB" id="A0A6A5GE00"/>